<evidence type="ECO:0000256" key="1">
    <source>
        <dbReference type="SAM" id="MobiDB-lite"/>
    </source>
</evidence>
<gene>
    <name evidence="2" type="ORF">SHKM778_28340</name>
</gene>
<evidence type="ECO:0000313" key="2">
    <source>
        <dbReference type="EMBL" id="BFO16446.1"/>
    </source>
</evidence>
<dbReference type="EMBL" id="AP035768">
    <property type="protein sequence ID" value="BFO16446.1"/>
    <property type="molecule type" value="Genomic_DNA"/>
</dbReference>
<sequence>MRKATGKVAASAKLIPSGMRRTAVAGVVAWEARAAGTSPQTRSPGFRFRTPPHGAYDAGAVGAEAAADGAVLDGFGRQQAVGPHGVAVVEGDGPHLEGHFARSGFGGLGLPPDQAAAQAGFAGLQEVRRTGGDGGWFVGRVLYLPGDEAAPGGEDDLVLLAGRGEEFHGETAGVGGRVPGAVAGQAAQGQVGALVGQGAAGRPDRGVGRMGRRLGSGEESGRAGDEPDLGTGTAVEVVAGCGKGTQGRRAAGGPLDGVVRAGFGEQQDDVRGGSGGQGGKPVGCGDDGGLAKVGGQGPRGRRLGVVLHGDHPGAGRLRRLGVRSGLSVRRRVEYGAVVGAGPRHAGEAASLQQRCPPLAGQDAGRRAQGVVGALPEVVGRAGQQGLERGVMGFGGQQVSAGGQYGAQPAQGGGEVGGGVQRVAREDEVEAARGRPWPIRSASGSRMRRSTKSWAANRCSARVRTPAVAAVQV</sequence>
<feature type="region of interest" description="Disordered" evidence="1">
    <location>
        <begin position="430"/>
        <end position="452"/>
    </location>
</feature>
<accession>A0AAT9HG36</accession>
<reference evidence="2" key="2">
    <citation type="submission" date="2024-07" db="EMBL/GenBank/DDBJ databases">
        <title>Streptomyces haneummycinica sp. nov., a new antibiotic-producing actinobacterium isolated from marine sediment.</title>
        <authorList>
            <person name="Uemura M."/>
            <person name="Hamada M."/>
            <person name="Hirano S."/>
            <person name="Kobayashi K."/>
            <person name="Ohshiro T."/>
            <person name="Kobayashi T."/>
            <person name="Terahara T."/>
        </authorList>
    </citation>
    <scope>NUCLEOTIDE SEQUENCE</scope>
    <source>
        <strain evidence="2">KM77-8</strain>
    </source>
</reference>
<feature type="compositionally biased region" description="Basic and acidic residues" evidence="1">
    <location>
        <begin position="215"/>
        <end position="225"/>
    </location>
</feature>
<proteinExistence type="predicted"/>
<feature type="compositionally biased region" description="Gly residues" evidence="1">
    <location>
        <begin position="272"/>
        <end position="297"/>
    </location>
</feature>
<reference evidence="2" key="1">
    <citation type="submission" date="2024-06" db="EMBL/GenBank/DDBJ databases">
        <authorList>
            <consortium name="consrtm"/>
            <person name="Uemura M."/>
            <person name="Terahara T."/>
        </authorList>
    </citation>
    <scope>NUCLEOTIDE SEQUENCE</scope>
    <source>
        <strain evidence="2">KM77-8</strain>
    </source>
</reference>
<protein>
    <submittedName>
        <fullName evidence="2">Uncharacterized protein</fullName>
    </submittedName>
</protein>
<name>A0AAT9HG36_9ACTN</name>
<feature type="region of interest" description="Disordered" evidence="1">
    <location>
        <begin position="265"/>
        <end position="297"/>
    </location>
</feature>
<dbReference type="AlphaFoldDB" id="A0AAT9HG36"/>
<organism evidence="2">
    <name type="scientific">Streptomyces haneummycinicus</name>
    <dbReference type="NCBI Taxonomy" id="3074435"/>
    <lineage>
        <taxon>Bacteria</taxon>
        <taxon>Bacillati</taxon>
        <taxon>Actinomycetota</taxon>
        <taxon>Actinomycetes</taxon>
        <taxon>Kitasatosporales</taxon>
        <taxon>Streptomycetaceae</taxon>
        <taxon>Streptomyces</taxon>
    </lineage>
</organism>
<feature type="region of interest" description="Disordered" evidence="1">
    <location>
        <begin position="196"/>
        <end position="230"/>
    </location>
</feature>